<accession>A0A9Q8E9M4</accession>
<organism evidence="1 2">
    <name type="scientific">Citrobacter youngae</name>
    <dbReference type="NCBI Taxonomy" id="133448"/>
    <lineage>
        <taxon>Bacteria</taxon>
        <taxon>Pseudomonadati</taxon>
        <taxon>Pseudomonadota</taxon>
        <taxon>Gammaproteobacteria</taxon>
        <taxon>Enterobacterales</taxon>
        <taxon>Enterobacteriaceae</taxon>
        <taxon>Citrobacter</taxon>
        <taxon>Citrobacter freundii complex</taxon>
    </lineage>
</organism>
<proteinExistence type="predicted"/>
<name>A0A9Q8E9M4_9ENTR</name>
<comment type="caution">
    <text evidence="1">The sequence shown here is derived from an EMBL/GenBank/DDBJ whole genome shotgun (WGS) entry which is preliminary data.</text>
</comment>
<evidence type="ECO:0000313" key="1">
    <source>
        <dbReference type="EMBL" id="SUX81067.1"/>
    </source>
</evidence>
<protein>
    <submittedName>
        <fullName evidence="1">Uncharacterized protein</fullName>
    </submittedName>
</protein>
<reference evidence="1 2" key="1">
    <citation type="submission" date="2018-06" db="EMBL/GenBank/DDBJ databases">
        <authorList>
            <consortium name="Pathogen Informatics"/>
            <person name="Doyle S."/>
        </authorList>
    </citation>
    <scope>NUCLEOTIDE SEQUENCE [LARGE SCALE GENOMIC DNA]</scope>
    <source>
        <strain evidence="1 2">NCTC8782</strain>
    </source>
</reference>
<evidence type="ECO:0000313" key="2">
    <source>
        <dbReference type="Proteomes" id="UP000255286"/>
    </source>
</evidence>
<sequence length="70" mass="8432">MWIKNNLMSGMAMDDEEKRLWQNFRDALRRLLEHPDLTPSQRNYILKSLKGFTSEDSVIDLHSRRIQKKE</sequence>
<dbReference type="AlphaFoldDB" id="A0A9Q8E9M4"/>
<dbReference type="EMBL" id="UIGT01000001">
    <property type="protein sequence ID" value="SUX81067.1"/>
    <property type="molecule type" value="Genomic_DNA"/>
</dbReference>
<gene>
    <name evidence="1" type="ORF">NCTC8782_03686</name>
</gene>
<dbReference type="Proteomes" id="UP000255286">
    <property type="component" value="Unassembled WGS sequence"/>
</dbReference>